<protein>
    <submittedName>
        <fullName evidence="4">Putative membrane protein</fullName>
    </submittedName>
</protein>
<dbReference type="AlphaFoldDB" id="A0A1B1BK49"/>
<dbReference type="PANTHER" id="PTHR40047:SF1">
    <property type="entry name" value="UPF0703 PROTEIN YCGQ"/>
    <property type="match status" value="1"/>
</dbReference>
<keyword evidence="2" id="KW-1133">Transmembrane helix</keyword>
<sequence>MPGPNDGVPPAAGAPTSPRPLSSVPGYLAERWRGIGLSLVVVVGTIWLGVTGQLGLYIHPRYFVFTVVMAALGLMFVVASFVVRTPAGAGPLSARRGALALTGSGLLLTIAAIAVLGLPPATLTSATATQREVNSGGLDSEASSAQAAALVGTGDYERLSVKEWVSLLAQSSDPGLYADKTARVTGFVLPDAADPDNVFYVARFVVTCCAVDAQPIGLAVFQPGWKASYDTDDWVEVTGTFRPNPSVRSTDALALQPTDITPVEQPSDPYVY</sequence>
<evidence type="ECO:0000256" key="2">
    <source>
        <dbReference type="SAM" id="Phobius"/>
    </source>
</evidence>
<dbReference type="InterPro" id="IPR052955">
    <property type="entry name" value="UPF0703_membrane_permease"/>
</dbReference>
<feature type="transmembrane region" description="Helical" evidence="2">
    <location>
        <begin position="62"/>
        <end position="83"/>
    </location>
</feature>
<dbReference type="KEGG" id="cart:PA27867_1951"/>
<dbReference type="InterPro" id="IPR015402">
    <property type="entry name" value="DUF1980"/>
</dbReference>
<dbReference type="RefSeq" id="WP_084020949.1">
    <property type="nucleotide sequence ID" value="NZ_CP016282.1"/>
</dbReference>
<evidence type="ECO:0000259" key="3">
    <source>
        <dbReference type="Pfam" id="PF21537"/>
    </source>
</evidence>
<dbReference type="InterPro" id="IPR048447">
    <property type="entry name" value="DUF1980_C"/>
</dbReference>
<evidence type="ECO:0000313" key="4">
    <source>
        <dbReference type="EMBL" id="ANP72904.1"/>
    </source>
</evidence>
<accession>A0A1B1BK49</accession>
<keyword evidence="2" id="KW-0472">Membrane</keyword>
<dbReference type="OrthoDB" id="359029at2"/>
<evidence type="ECO:0000256" key="1">
    <source>
        <dbReference type="SAM" id="MobiDB-lite"/>
    </source>
</evidence>
<dbReference type="EMBL" id="CP016282">
    <property type="protein sequence ID" value="ANP72904.1"/>
    <property type="molecule type" value="Genomic_DNA"/>
</dbReference>
<gene>
    <name evidence="4" type="ORF">PA27867_1951</name>
</gene>
<feature type="domain" description="DUF1980" evidence="3">
    <location>
        <begin position="172"/>
        <end position="272"/>
    </location>
</feature>
<name>A0A1B1BK49_9MICO</name>
<dbReference type="Proteomes" id="UP000092582">
    <property type="component" value="Chromosome 1"/>
</dbReference>
<keyword evidence="5" id="KW-1185">Reference proteome</keyword>
<feature type="transmembrane region" description="Helical" evidence="2">
    <location>
        <begin position="98"/>
        <end position="118"/>
    </location>
</feature>
<feature type="transmembrane region" description="Helical" evidence="2">
    <location>
        <begin position="32"/>
        <end position="50"/>
    </location>
</feature>
<reference evidence="4 5" key="1">
    <citation type="submission" date="2016-06" db="EMBL/GenBank/DDBJ databases">
        <title>Genome sequencing of Cryobacterium arcticum PAMC 27867.</title>
        <authorList>
            <person name="Lee J."/>
            <person name="Kim O.-S."/>
        </authorList>
    </citation>
    <scope>NUCLEOTIDE SEQUENCE [LARGE SCALE GENOMIC DNA]</scope>
    <source>
        <strain evidence="4 5">PAMC 27867</strain>
    </source>
</reference>
<dbReference type="Pfam" id="PF21537">
    <property type="entry name" value="DUF1980_C"/>
    <property type="match status" value="1"/>
</dbReference>
<dbReference type="PANTHER" id="PTHR40047">
    <property type="entry name" value="UPF0703 PROTEIN YCGQ"/>
    <property type="match status" value="1"/>
</dbReference>
<organism evidence="4 5">
    <name type="scientific">Cryobacterium arcticum</name>
    <dbReference type="NCBI Taxonomy" id="670052"/>
    <lineage>
        <taxon>Bacteria</taxon>
        <taxon>Bacillati</taxon>
        <taxon>Actinomycetota</taxon>
        <taxon>Actinomycetes</taxon>
        <taxon>Micrococcales</taxon>
        <taxon>Microbacteriaceae</taxon>
        <taxon>Cryobacterium</taxon>
    </lineage>
</organism>
<keyword evidence="2" id="KW-0812">Transmembrane</keyword>
<evidence type="ECO:0000313" key="5">
    <source>
        <dbReference type="Proteomes" id="UP000092582"/>
    </source>
</evidence>
<proteinExistence type="predicted"/>
<dbReference type="NCBIfam" id="TIGR03943">
    <property type="entry name" value="TIGR03943 family putative permease subunit"/>
    <property type="match status" value="1"/>
</dbReference>
<dbReference type="STRING" id="670052.PA27867_1951"/>
<feature type="region of interest" description="Disordered" evidence="1">
    <location>
        <begin position="1"/>
        <end position="20"/>
    </location>
</feature>
<dbReference type="PATRIC" id="fig|670052.7.peg.2010"/>